<evidence type="ECO:0000313" key="2">
    <source>
        <dbReference type="EMBL" id="OJT12691.1"/>
    </source>
</evidence>
<feature type="region of interest" description="Disordered" evidence="1">
    <location>
        <begin position="261"/>
        <end position="298"/>
    </location>
</feature>
<comment type="caution">
    <text evidence="2">The sequence shown here is derived from an EMBL/GenBank/DDBJ whole genome shotgun (WGS) entry which is preliminary data.</text>
</comment>
<sequence length="478" mass="54675">MRTDDATRRTEGDVKTYVQDGESGLKGCEGEGGRGDIGEWSLVETMRRMIALEKERAELIEAIGKVNRSKKSERDAITMKVERFRVQARLAMVAYGKHVPPKVVQAHNTAKKRLPNQASRLVWRNKDDNRACGLGAHPMALGVVALDDEDLYGLNGSMENVGRYLPSKYHSVIRRHPAMAEAVAVERKLREGEANDALNTLHTLRDLRYAAAGPKHAHEVKEELGVNKKEDEVKVEYHWLRVLLRVLGMLEDDETYPAVRDEDPMQFVVPVNNGAGPSGEEDEDDNDESESEGEKEWTEEEVDAYYHQHITVVVWYKAGTAPIRRQLAVLKRQSCPHFRVSELTSLPLIVALEKLEKWDRVMVQWMDFGRYEEVIDLDDDVHTYFMRVRGLVCAGFGRELDVSERAEERFGYPRQAVSQSMTAAKEGYMWVALWNEVGIGTDRECSTYLHACRTTAERKHTASRHRMRRSSWKRLRHS</sequence>
<proteinExistence type="predicted"/>
<dbReference type="AlphaFoldDB" id="A0A1M2VYL3"/>
<organism evidence="2 3">
    <name type="scientific">Trametes pubescens</name>
    <name type="common">White-rot fungus</name>
    <dbReference type="NCBI Taxonomy" id="154538"/>
    <lineage>
        <taxon>Eukaryota</taxon>
        <taxon>Fungi</taxon>
        <taxon>Dikarya</taxon>
        <taxon>Basidiomycota</taxon>
        <taxon>Agaricomycotina</taxon>
        <taxon>Agaricomycetes</taxon>
        <taxon>Polyporales</taxon>
        <taxon>Polyporaceae</taxon>
        <taxon>Trametes</taxon>
    </lineage>
</organism>
<accession>A0A1M2VYL3</accession>
<feature type="compositionally biased region" description="Acidic residues" evidence="1">
    <location>
        <begin position="279"/>
        <end position="298"/>
    </location>
</feature>
<evidence type="ECO:0000313" key="3">
    <source>
        <dbReference type="Proteomes" id="UP000184267"/>
    </source>
</evidence>
<name>A0A1M2VYL3_TRAPU</name>
<reference evidence="2 3" key="1">
    <citation type="submission" date="2016-10" db="EMBL/GenBank/DDBJ databases">
        <title>Genome sequence of the basidiomycete white-rot fungus Trametes pubescens.</title>
        <authorList>
            <person name="Makela M.R."/>
            <person name="Granchi Z."/>
            <person name="Peng M."/>
            <person name="De Vries R.P."/>
            <person name="Grigoriev I."/>
            <person name="Riley R."/>
            <person name="Hilden K."/>
        </authorList>
    </citation>
    <scope>NUCLEOTIDE SEQUENCE [LARGE SCALE GENOMIC DNA]</scope>
    <source>
        <strain evidence="2 3">FBCC735</strain>
    </source>
</reference>
<gene>
    <name evidence="2" type="ORF">TRAPUB_10762</name>
</gene>
<evidence type="ECO:0000256" key="1">
    <source>
        <dbReference type="SAM" id="MobiDB-lite"/>
    </source>
</evidence>
<protein>
    <submittedName>
        <fullName evidence="2">Uncharacterized protein</fullName>
    </submittedName>
</protein>
<dbReference type="OrthoDB" id="10438663at2759"/>
<keyword evidence="3" id="KW-1185">Reference proteome</keyword>
<dbReference type="EMBL" id="MNAD01000456">
    <property type="protein sequence ID" value="OJT12691.1"/>
    <property type="molecule type" value="Genomic_DNA"/>
</dbReference>
<dbReference type="Proteomes" id="UP000184267">
    <property type="component" value="Unassembled WGS sequence"/>
</dbReference>